<proteinExistence type="inferred from homology"/>
<dbReference type="PANTHER" id="PTHR31893:SF5">
    <property type="entry name" value="TRANSMEMBRANE PROTEIN 151 HOMOLOG"/>
    <property type="match status" value="1"/>
</dbReference>
<name>A2ESH2_TRIV3</name>
<dbReference type="EMBL" id="DS113476">
    <property type="protein sequence ID" value="EAY04416.1"/>
    <property type="molecule type" value="Genomic_DNA"/>
</dbReference>
<dbReference type="Proteomes" id="UP000001542">
    <property type="component" value="Unassembled WGS sequence"/>
</dbReference>
<evidence type="ECO:0000256" key="5">
    <source>
        <dbReference type="ARBA" id="ARBA00023136"/>
    </source>
</evidence>
<evidence type="ECO:0000313" key="7">
    <source>
        <dbReference type="EMBL" id="EAY04416.1"/>
    </source>
</evidence>
<evidence type="ECO:0000313" key="8">
    <source>
        <dbReference type="Proteomes" id="UP000001542"/>
    </source>
</evidence>
<dbReference type="AlphaFoldDB" id="A2ESH2"/>
<reference evidence="7" key="2">
    <citation type="journal article" date="2007" name="Science">
        <title>Draft genome sequence of the sexually transmitted pathogen Trichomonas vaginalis.</title>
        <authorList>
            <person name="Carlton J.M."/>
            <person name="Hirt R.P."/>
            <person name="Silva J.C."/>
            <person name="Delcher A.L."/>
            <person name="Schatz M."/>
            <person name="Zhao Q."/>
            <person name="Wortman J.R."/>
            <person name="Bidwell S.L."/>
            <person name="Alsmark U.C.M."/>
            <person name="Besteiro S."/>
            <person name="Sicheritz-Ponten T."/>
            <person name="Noel C.J."/>
            <person name="Dacks J.B."/>
            <person name="Foster P.G."/>
            <person name="Simillion C."/>
            <person name="Van de Peer Y."/>
            <person name="Miranda-Saavedra D."/>
            <person name="Barton G.J."/>
            <person name="Westrop G.D."/>
            <person name="Mueller S."/>
            <person name="Dessi D."/>
            <person name="Fiori P.L."/>
            <person name="Ren Q."/>
            <person name="Paulsen I."/>
            <person name="Zhang H."/>
            <person name="Bastida-Corcuera F.D."/>
            <person name="Simoes-Barbosa A."/>
            <person name="Brown M.T."/>
            <person name="Hayes R.D."/>
            <person name="Mukherjee M."/>
            <person name="Okumura C.Y."/>
            <person name="Schneider R."/>
            <person name="Smith A.J."/>
            <person name="Vanacova S."/>
            <person name="Villalvazo M."/>
            <person name="Haas B.J."/>
            <person name="Pertea M."/>
            <person name="Feldblyum T.V."/>
            <person name="Utterback T.R."/>
            <person name="Shu C.L."/>
            <person name="Osoegawa K."/>
            <person name="de Jong P.J."/>
            <person name="Hrdy I."/>
            <person name="Horvathova L."/>
            <person name="Zubacova Z."/>
            <person name="Dolezal P."/>
            <person name="Malik S.B."/>
            <person name="Logsdon J.M. Jr."/>
            <person name="Henze K."/>
            <person name="Gupta A."/>
            <person name="Wang C.C."/>
            <person name="Dunne R.L."/>
            <person name="Upcroft J.A."/>
            <person name="Upcroft P."/>
            <person name="White O."/>
            <person name="Salzberg S.L."/>
            <person name="Tang P."/>
            <person name="Chiu C.-H."/>
            <person name="Lee Y.-S."/>
            <person name="Embley T.M."/>
            <person name="Coombs G.H."/>
            <person name="Mottram J.C."/>
            <person name="Tachezy J."/>
            <person name="Fraser-Liggett C.M."/>
            <person name="Johnson P.J."/>
        </authorList>
    </citation>
    <scope>NUCLEOTIDE SEQUENCE [LARGE SCALE GENOMIC DNA]</scope>
    <source>
        <strain evidence="7">G3</strain>
    </source>
</reference>
<dbReference type="InParanoid" id="A2ESH2"/>
<reference evidence="7" key="1">
    <citation type="submission" date="2006-10" db="EMBL/GenBank/DDBJ databases">
        <authorList>
            <person name="Amadeo P."/>
            <person name="Zhao Q."/>
            <person name="Wortman J."/>
            <person name="Fraser-Liggett C."/>
            <person name="Carlton J."/>
        </authorList>
    </citation>
    <scope>NUCLEOTIDE SEQUENCE</scope>
    <source>
        <strain evidence="7">G3</strain>
    </source>
</reference>
<keyword evidence="3 6" id="KW-0812">Transmembrane</keyword>
<gene>
    <name evidence="7" type="ORF">TVAG_417140</name>
</gene>
<protein>
    <submittedName>
        <fullName evidence="7">Uncharacterized protein</fullName>
    </submittedName>
</protein>
<dbReference type="VEuPathDB" id="TrichDB:TVAG_417140"/>
<keyword evidence="4 6" id="KW-1133">Transmembrane helix</keyword>
<comment type="subcellular location">
    <subcellularLocation>
        <location evidence="1">Membrane</location>
        <topology evidence="1">Multi-pass membrane protein</topology>
    </subcellularLocation>
</comment>
<evidence type="ECO:0000256" key="1">
    <source>
        <dbReference type="ARBA" id="ARBA00004141"/>
    </source>
</evidence>
<dbReference type="VEuPathDB" id="TrichDB:TVAGG3_0277810"/>
<evidence type="ECO:0000256" key="3">
    <source>
        <dbReference type="ARBA" id="ARBA00022692"/>
    </source>
</evidence>
<sequence length="396" mass="45631">MSWPFYVAGALMIPNIIAEMIPLCRKKIPASPFVFLNSLILNIGFGLLTSHVTGDEMLQYASYICLAVGIFFLVLPFDYCCCNTWFDGCHFAVGKIFNERIPRQDFMKQMCGNRAIPPVIIVSAKAYHEETRTEYETVTDSDGSTHTEIRTYTDTVVTWRNSQRFQYRSWQEDSNSIRIKETDVVHAVCTVRYHLDESGKELLHNFDKKMYNEALRHDIKASTSRKIQTPNIKHSITGYVCHDEPCETKFYQSCIGRFLWIFFTMIGYQLAYESRWASSGERMHLRLIKRISGTEGKYRCKYNQDDRVAAESTFRIENDVSALNSPLIMSYDTPNMDQSWLKDVPFTSPYQNQAVDPALQQSTTQSLYVAPPSNVVTFSSQYENNENEMSLKNVNT</sequence>
<dbReference type="PANTHER" id="PTHR31893">
    <property type="entry name" value="TRANSMEMBRANE PROTEIN 151 HOMOLOG"/>
    <property type="match status" value="1"/>
</dbReference>
<dbReference type="InterPro" id="IPR026767">
    <property type="entry name" value="Tmem151"/>
</dbReference>
<organism evidence="7 8">
    <name type="scientific">Trichomonas vaginalis (strain ATCC PRA-98 / G3)</name>
    <dbReference type="NCBI Taxonomy" id="412133"/>
    <lineage>
        <taxon>Eukaryota</taxon>
        <taxon>Metamonada</taxon>
        <taxon>Parabasalia</taxon>
        <taxon>Trichomonadida</taxon>
        <taxon>Trichomonadidae</taxon>
        <taxon>Trichomonas</taxon>
    </lineage>
</organism>
<evidence type="ECO:0000256" key="6">
    <source>
        <dbReference type="SAM" id="Phobius"/>
    </source>
</evidence>
<keyword evidence="8" id="KW-1185">Reference proteome</keyword>
<evidence type="ECO:0000256" key="4">
    <source>
        <dbReference type="ARBA" id="ARBA00022989"/>
    </source>
</evidence>
<dbReference type="GO" id="GO:0016020">
    <property type="term" value="C:membrane"/>
    <property type="evidence" value="ECO:0000318"/>
    <property type="project" value="GO_Central"/>
</dbReference>
<dbReference type="eggNOG" id="ENOG502SEP0">
    <property type="taxonomic scope" value="Eukaryota"/>
</dbReference>
<feature type="transmembrane region" description="Helical" evidence="6">
    <location>
        <begin position="28"/>
        <end position="48"/>
    </location>
</feature>
<dbReference type="KEGG" id="tva:4762277"/>
<accession>A2ESH2</accession>
<dbReference type="RefSeq" id="XP_001316639.1">
    <property type="nucleotide sequence ID" value="XM_001316604.1"/>
</dbReference>
<feature type="transmembrane region" description="Helical" evidence="6">
    <location>
        <begin position="60"/>
        <end position="79"/>
    </location>
</feature>
<comment type="similarity">
    <text evidence="2">Belongs to the TMEM151 family.</text>
</comment>
<evidence type="ECO:0000256" key="2">
    <source>
        <dbReference type="ARBA" id="ARBA00009583"/>
    </source>
</evidence>
<keyword evidence="5 6" id="KW-0472">Membrane</keyword>